<accession>A0A919DTN0</accession>
<feature type="region of interest" description="Disordered" evidence="1">
    <location>
        <begin position="1"/>
        <end position="31"/>
    </location>
</feature>
<evidence type="ECO:0000313" key="3">
    <source>
        <dbReference type="Proteomes" id="UP000641386"/>
    </source>
</evidence>
<gene>
    <name evidence="2" type="ORF">GCM10014715_35110</name>
</gene>
<dbReference type="EMBL" id="BNBC01000015">
    <property type="protein sequence ID" value="GHE77042.1"/>
    <property type="molecule type" value="Genomic_DNA"/>
</dbReference>
<dbReference type="Proteomes" id="UP000641386">
    <property type="component" value="Unassembled WGS sequence"/>
</dbReference>
<comment type="caution">
    <text evidence="2">The sequence shown here is derived from an EMBL/GenBank/DDBJ whole genome shotgun (WGS) entry which is preliminary data.</text>
</comment>
<reference evidence="2" key="2">
    <citation type="submission" date="2020-09" db="EMBL/GenBank/DDBJ databases">
        <authorList>
            <person name="Sun Q."/>
            <person name="Ohkuma M."/>
        </authorList>
    </citation>
    <scope>NUCLEOTIDE SEQUENCE</scope>
    <source>
        <strain evidence="2">JCM 3302</strain>
    </source>
</reference>
<evidence type="ECO:0000256" key="1">
    <source>
        <dbReference type="SAM" id="MobiDB-lite"/>
    </source>
</evidence>
<reference evidence="2" key="1">
    <citation type="journal article" date="2014" name="Int. J. Syst. Evol. Microbiol.">
        <title>Complete genome sequence of Corynebacterium casei LMG S-19264T (=DSM 44701T), isolated from a smear-ripened cheese.</title>
        <authorList>
            <consortium name="US DOE Joint Genome Institute (JGI-PGF)"/>
            <person name="Walter F."/>
            <person name="Albersmeier A."/>
            <person name="Kalinowski J."/>
            <person name="Ruckert C."/>
        </authorList>
    </citation>
    <scope>NUCLEOTIDE SEQUENCE</scope>
    <source>
        <strain evidence="2">JCM 3302</strain>
    </source>
</reference>
<evidence type="ECO:0000313" key="2">
    <source>
        <dbReference type="EMBL" id="GHE77042.1"/>
    </source>
</evidence>
<protein>
    <submittedName>
        <fullName evidence="2">Uncharacterized protein</fullName>
    </submittedName>
</protein>
<proteinExistence type="predicted"/>
<organism evidence="2 3">
    <name type="scientific">Streptomyces spiralis</name>
    <dbReference type="NCBI Taxonomy" id="66376"/>
    <lineage>
        <taxon>Bacteria</taxon>
        <taxon>Bacillati</taxon>
        <taxon>Actinomycetota</taxon>
        <taxon>Actinomycetes</taxon>
        <taxon>Kitasatosporales</taxon>
        <taxon>Streptomycetaceae</taxon>
        <taxon>Streptomyces</taxon>
    </lineage>
</organism>
<dbReference type="AlphaFoldDB" id="A0A919DTN0"/>
<keyword evidence="3" id="KW-1185">Reference proteome</keyword>
<sequence length="54" mass="5573">MGLAVGLPVSGPASHRSVPSRGNHRGPGGVLKVVKTIKVMKGRGKPTMAKQEIV</sequence>
<name>A0A919DTN0_9ACTN</name>